<dbReference type="PROSITE" id="PS50086">
    <property type="entry name" value="TBC_RABGAP"/>
    <property type="match status" value="1"/>
</dbReference>
<evidence type="ECO:0000313" key="3">
    <source>
        <dbReference type="EMBL" id="PWZ37950.1"/>
    </source>
</evidence>
<dbReference type="Proteomes" id="UP000251960">
    <property type="component" value="Chromosome 2"/>
</dbReference>
<reference evidence="3" key="1">
    <citation type="journal article" date="2018" name="Nat. Genet.">
        <title>Extensive intraspecific gene order and gene structural variations between Mo17 and other maize genomes.</title>
        <authorList>
            <person name="Sun S."/>
            <person name="Zhou Y."/>
            <person name="Chen J."/>
            <person name="Shi J."/>
            <person name="Zhao H."/>
            <person name="Zhao H."/>
            <person name="Song W."/>
            <person name="Zhang M."/>
            <person name="Cui Y."/>
            <person name="Dong X."/>
            <person name="Liu H."/>
            <person name="Ma X."/>
            <person name="Jiao Y."/>
            <person name="Wang B."/>
            <person name="Wei X."/>
            <person name="Stein J.C."/>
            <person name="Glaubitz J.C."/>
            <person name="Lu F."/>
            <person name="Yu G."/>
            <person name="Liang C."/>
            <person name="Fengler K."/>
            <person name="Li B."/>
            <person name="Rafalski A."/>
            <person name="Schnable P.S."/>
            <person name="Ware D.H."/>
            <person name="Buckler E.S."/>
            <person name="Lai J."/>
        </authorList>
    </citation>
    <scope>NUCLEOTIDE SEQUENCE [LARGE SCALE GENOMIC DNA]</scope>
    <source>
        <tissue evidence="3">Seedling</tissue>
    </source>
</reference>
<dbReference type="InterPro" id="IPR000195">
    <property type="entry name" value="Rab-GAP-TBC_dom"/>
</dbReference>
<feature type="compositionally biased region" description="Low complexity" evidence="1">
    <location>
        <begin position="68"/>
        <end position="79"/>
    </location>
</feature>
<proteinExistence type="predicted"/>
<protein>
    <submittedName>
        <fullName evidence="3">TBC1 domain family member 16</fullName>
    </submittedName>
</protein>
<name>A0A3L6FXT5_MAIZE</name>
<dbReference type="ExpressionAtlas" id="A0A3L6FXT5">
    <property type="expression patterns" value="baseline and differential"/>
</dbReference>
<dbReference type="AlphaFoldDB" id="A0A3L6FXT5"/>
<comment type="caution">
    <text evidence="3">The sequence shown here is derived from an EMBL/GenBank/DDBJ whole genome shotgun (WGS) entry which is preliminary data.</text>
</comment>
<feature type="compositionally biased region" description="Low complexity" evidence="1">
    <location>
        <begin position="7"/>
        <end position="28"/>
    </location>
</feature>
<sequence>MKALRRSSTSSSPSSSSSPTAASSPPSSSWIHIRSLLVAAASSSSSSSSSAPAASGSAVAVVSAAAAAPSSSSPASSSPHSDRGGIKSPWSRRKENEHFLVNSGESLFSANGRSFVMGIEPSIRSEVWPFLLGVYDLNSSEEERNSVKIKKRKEYEKLRRQCQQILNGYKGNFVEGNN</sequence>
<organism evidence="3">
    <name type="scientific">Zea mays</name>
    <name type="common">Maize</name>
    <dbReference type="NCBI Taxonomy" id="4577"/>
    <lineage>
        <taxon>Eukaryota</taxon>
        <taxon>Viridiplantae</taxon>
        <taxon>Streptophyta</taxon>
        <taxon>Embryophyta</taxon>
        <taxon>Tracheophyta</taxon>
        <taxon>Spermatophyta</taxon>
        <taxon>Magnoliopsida</taxon>
        <taxon>Liliopsida</taxon>
        <taxon>Poales</taxon>
        <taxon>Poaceae</taxon>
        <taxon>PACMAD clade</taxon>
        <taxon>Panicoideae</taxon>
        <taxon>Andropogonodae</taxon>
        <taxon>Andropogoneae</taxon>
        <taxon>Tripsacinae</taxon>
        <taxon>Zea</taxon>
    </lineage>
</organism>
<dbReference type="EMBL" id="NCVQ01000003">
    <property type="protein sequence ID" value="PWZ37950.1"/>
    <property type="molecule type" value="Genomic_DNA"/>
</dbReference>
<feature type="region of interest" description="Disordered" evidence="1">
    <location>
        <begin position="68"/>
        <end position="92"/>
    </location>
</feature>
<dbReference type="SUPFAM" id="SSF47923">
    <property type="entry name" value="Ypt/Rab-GAP domain of gyp1p"/>
    <property type="match status" value="1"/>
</dbReference>
<evidence type="ECO:0000259" key="2">
    <source>
        <dbReference type="PROSITE" id="PS50086"/>
    </source>
</evidence>
<gene>
    <name evidence="3" type="primary">TBC1D16</name>
    <name evidence="3" type="ORF">Zm00014a_029387</name>
</gene>
<dbReference type="InterPro" id="IPR035969">
    <property type="entry name" value="Rab-GAP_TBC_sf"/>
</dbReference>
<accession>A0A3L6FXT5</accession>
<evidence type="ECO:0000256" key="1">
    <source>
        <dbReference type="SAM" id="MobiDB-lite"/>
    </source>
</evidence>
<feature type="region of interest" description="Disordered" evidence="1">
    <location>
        <begin position="1"/>
        <end position="28"/>
    </location>
</feature>
<feature type="domain" description="Rab-GAP TBC" evidence="2">
    <location>
        <begin position="118"/>
        <end position="178"/>
    </location>
</feature>